<evidence type="ECO:0000313" key="4">
    <source>
        <dbReference type="Proteomes" id="UP001183176"/>
    </source>
</evidence>
<dbReference type="Pfam" id="PF01168">
    <property type="entry name" value="Ala_racemase_N"/>
    <property type="match status" value="1"/>
</dbReference>
<dbReference type="InterPro" id="IPR048449">
    <property type="entry name" value="YhfX-like_C"/>
</dbReference>
<dbReference type="Proteomes" id="UP001183176">
    <property type="component" value="Unassembled WGS sequence"/>
</dbReference>
<dbReference type="InterPro" id="IPR001608">
    <property type="entry name" value="Ala_racemase_N"/>
</dbReference>
<feature type="domain" description="YhfX-like C-terminal" evidence="2">
    <location>
        <begin position="279"/>
        <end position="381"/>
    </location>
</feature>
<sequence length="396" mass="41248">MFLDLLRRRNPALVDAAITLHQAGSLPANCYAIDLDAVTANAGAISAEASRLGLTALAMTKQVGRNPDFCAAVTQGGISASVAVDMECARATVRAGMRLGHLGHLVQVPRAEAAAAAAMRPWYWTVFANEKADEAAAAAAAVGYEQPLLARIRADGDEFYSGHEGGFAAADIVSVADRLDSLRSARFAGITTFPALLFDRERQRVRPTHNLATLEKAVAALRAAGRTDVQVNGPGTTSTAALTALADAGVTQVEPGHALTGTTPWHAVEDLPELPAVCYVSEVSHLHDGRAYCFGGGMYVDPVIAPYQVRAMVGREAASAGLVPATLPPPAAIDYYGQLDLSGAPPVAVGDSVVFGFRIQAFVTRAYTAGIRGASTGRPEVAGIWSADGTATTWPN</sequence>
<evidence type="ECO:0000259" key="1">
    <source>
        <dbReference type="Pfam" id="PF01168"/>
    </source>
</evidence>
<comment type="caution">
    <text evidence="3">The sequence shown here is derived from an EMBL/GenBank/DDBJ whole genome shotgun (WGS) entry which is preliminary data.</text>
</comment>
<feature type="domain" description="Alanine racemase N-terminal" evidence="1">
    <location>
        <begin position="33"/>
        <end position="264"/>
    </location>
</feature>
<proteinExistence type="predicted"/>
<dbReference type="Gene3D" id="2.40.37.30">
    <property type="match status" value="2"/>
</dbReference>
<evidence type="ECO:0000259" key="2">
    <source>
        <dbReference type="Pfam" id="PF21279"/>
    </source>
</evidence>
<dbReference type="GO" id="GO:0008784">
    <property type="term" value="F:alanine racemase activity"/>
    <property type="evidence" value="ECO:0007669"/>
    <property type="project" value="UniProtKB-EC"/>
</dbReference>
<evidence type="ECO:0000313" key="3">
    <source>
        <dbReference type="EMBL" id="MDT0262421.1"/>
    </source>
</evidence>
<keyword evidence="3" id="KW-0413">Isomerase</keyword>
<dbReference type="SUPFAM" id="SSF51419">
    <property type="entry name" value="PLP-binding barrel"/>
    <property type="match status" value="1"/>
</dbReference>
<dbReference type="InterPro" id="IPR029066">
    <property type="entry name" value="PLP-binding_barrel"/>
</dbReference>
<name>A0ABU2JBR8_9ACTN</name>
<keyword evidence="4" id="KW-1185">Reference proteome</keyword>
<protein>
    <submittedName>
        <fullName evidence="3">Alanine racemase</fullName>
        <ecNumber evidence="3">5.1.1.1</ecNumber>
    </submittedName>
</protein>
<dbReference type="Pfam" id="PF21279">
    <property type="entry name" value="YhfX-like_C"/>
    <property type="match status" value="1"/>
</dbReference>
<gene>
    <name evidence="3" type="ORF">RM423_13570</name>
</gene>
<reference evidence="4" key="1">
    <citation type="submission" date="2023-07" db="EMBL/GenBank/DDBJ databases">
        <title>30 novel species of actinomycetes from the DSMZ collection.</title>
        <authorList>
            <person name="Nouioui I."/>
        </authorList>
    </citation>
    <scope>NUCLEOTIDE SEQUENCE [LARGE SCALE GENOMIC DNA]</scope>
    <source>
        <strain evidence="4">DSM 44399</strain>
    </source>
</reference>
<dbReference type="RefSeq" id="WP_311423572.1">
    <property type="nucleotide sequence ID" value="NZ_JAVREH010000017.1"/>
</dbReference>
<dbReference type="EC" id="5.1.1.1" evidence="3"/>
<dbReference type="EMBL" id="JAVREH010000017">
    <property type="protein sequence ID" value="MDT0262421.1"/>
    <property type="molecule type" value="Genomic_DNA"/>
</dbReference>
<accession>A0ABU2JBR8</accession>
<organism evidence="3 4">
    <name type="scientific">Jatrophihabitans lederbergiae</name>
    <dbReference type="NCBI Taxonomy" id="3075547"/>
    <lineage>
        <taxon>Bacteria</taxon>
        <taxon>Bacillati</taxon>
        <taxon>Actinomycetota</taxon>
        <taxon>Actinomycetes</taxon>
        <taxon>Jatrophihabitantales</taxon>
        <taxon>Jatrophihabitantaceae</taxon>
        <taxon>Jatrophihabitans</taxon>
    </lineage>
</organism>